<dbReference type="STRING" id="1203190.GCA_000312345_02102"/>
<dbReference type="RefSeq" id="WP_172812402.1">
    <property type="nucleotide sequence ID" value="NZ_LT629765.1"/>
</dbReference>
<evidence type="ECO:0000313" key="1">
    <source>
        <dbReference type="EMBL" id="SDS76492.1"/>
    </source>
</evidence>
<dbReference type="Proteomes" id="UP000182237">
    <property type="component" value="Chromosome I"/>
</dbReference>
<gene>
    <name evidence="1" type="ORF">SAMN04488539_2344</name>
</gene>
<organism evidence="1 2">
    <name type="scientific">Corynebacterium timonense</name>
    <dbReference type="NCBI Taxonomy" id="441500"/>
    <lineage>
        <taxon>Bacteria</taxon>
        <taxon>Bacillati</taxon>
        <taxon>Actinomycetota</taxon>
        <taxon>Actinomycetes</taxon>
        <taxon>Mycobacteriales</taxon>
        <taxon>Corynebacteriaceae</taxon>
        <taxon>Corynebacterium</taxon>
    </lineage>
</organism>
<reference evidence="1 2" key="1">
    <citation type="submission" date="2016-10" db="EMBL/GenBank/DDBJ databases">
        <authorList>
            <person name="de Groot N.N."/>
        </authorList>
    </citation>
    <scope>NUCLEOTIDE SEQUENCE [LARGE SCALE GENOMIC DNA]</scope>
    <source>
        <strain evidence="1 2">DSM 45434</strain>
    </source>
</reference>
<dbReference type="AlphaFoldDB" id="A0A1H1UVE4"/>
<dbReference type="EMBL" id="LT629765">
    <property type="protein sequence ID" value="SDS76492.1"/>
    <property type="molecule type" value="Genomic_DNA"/>
</dbReference>
<accession>A0A1H1UVE4</accession>
<sequence length="48" mass="5168">MDFAALLEPLIRFFSEGIGKVIADVARALYAILYPANAEAAHPVPLPD</sequence>
<keyword evidence="2" id="KW-1185">Reference proteome</keyword>
<name>A0A1H1UVE4_9CORY</name>
<protein>
    <submittedName>
        <fullName evidence="1">Uncharacterized protein</fullName>
    </submittedName>
</protein>
<evidence type="ECO:0000313" key="2">
    <source>
        <dbReference type="Proteomes" id="UP000182237"/>
    </source>
</evidence>
<proteinExistence type="predicted"/>